<dbReference type="InterPro" id="IPR011051">
    <property type="entry name" value="RmlC_Cupin_sf"/>
</dbReference>
<proteinExistence type="predicted"/>
<gene>
    <name evidence="5" type="ORF">DWX41_08070</name>
</gene>
<protein>
    <submittedName>
        <fullName evidence="5">AraC family transcriptional regulator</fullName>
    </submittedName>
</protein>
<dbReference type="InterPro" id="IPR018060">
    <property type="entry name" value="HTH_AraC"/>
</dbReference>
<feature type="domain" description="HTH araC/xylS-type" evidence="4">
    <location>
        <begin position="260"/>
        <end position="357"/>
    </location>
</feature>
<dbReference type="PANTHER" id="PTHR43280:SF28">
    <property type="entry name" value="HTH-TYPE TRANSCRIPTIONAL ACTIVATOR RHAS"/>
    <property type="match status" value="1"/>
</dbReference>
<evidence type="ECO:0000256" key="3">
    <source>
        <dbReference type="ARBA" id="ARBA00023163"/>
    </source>
</evidence>
<keyword evidence="1" id="KW-0805">Transcription regulation</keyword>
<evidence type="ECO:0000256" key="2">
    <source>
        <dbReference type="ARBA" id="ARBA00023125"/>
    </source>
</evidence>
<dbReference type="InterPro" id="IPR009057">
    <property type="entry name" value="Homeodomain-like_sf"/>
</dbReference>
<name>A0A3E2WY63_9FIRM</name>
<dbReference type="Gene3D" id="2.60.120.10">
    <property type="entry name" value="Jelly Rolls"/>
    <property type="match status" value="1"/>
</dbReference>
<organism evidence="5 6">
    <name type="scientific">Hungatella hathewayi</name>
    <dbReference type="NCBI Taxonomy" id="154046"/>
    <lineage>
        <taxon>Bacteria</taxon>
        <taxon>Bacillati</taxon>
        <taxon>Bacillota</taxon>
        <taxon>Clostridia</taxon>
        <taxon>Lachnospirales</taxon>
        <taxon>Lachnospiraceae</taxon>
        <taxon>Hungatella</taxon>
    </lineage>
</organism>
<dbReference type="SUPFAM" id="SSF46689">
    <property type="entry name" value="Homeodomain-like"/>
    <property type="match status" value="1"/>
</dbReference>
<reference evidence="5 6" key="1">
    <citation type="submission" date="2018-08" db="EMBL/GenBank/DDBJ databases">
        <title>A genome reference for cultivated species of the human gut microbiota.</title>
        <authorList>
            <person name="Zou Y."/>
            <person name="Xue W."/>
            <person name="Luo G."/>
        </authorList>
    </citation>
    <scope>NUCLEOTIDE SEQUENCE [LARGE SCALE GENOMIC DNA]</scope>
    <source>
        <strain evidence="5 6">AF19-21</strain>
    </source>
</reference>
<dbReference type="PROSITE" id="PS01124">
    <property type="entry name" value="HTH_ARAC_FAMILY_2"/>
    <property type="match status" value="1"/>
</dbReference>
<comment type="caution">
    <text evidence="5">The sequence shown here is derived from an EMBL/GenBank/DDBJ whole genome shotgun (WGS) entry which is preliminary data.</text>
</comment>
<dbReference type="InterPro" id="IPR003313">
    <property type="entry name" value="AraC-bd"/>
</dbReference>
<dbReference type="InterPro" id="IPR014710">
    <property type="entry name" value="RmlC-like_jellyroll"/>
</dbReference>
<evidence type="ECO:0000313" key="5">
    <source>
        <dbReference type="EMBL" id="RGC33016.1"/>
    </source>
</evidence>
<dbReference type="Gene3D" id="1.10.10.60">
    <property type="entry name" value="Homeodomain-like"/>
    <property type="match status" value="2"/>
</dbReference>
<dbReference type="AlphaFoldDB" id="A0A3E2WY63"/>
<dbReference type="Pfam" id="PF12833">
    <property type="entry name" value="HTH_18"/>
    <property type="match status" value="1"/>
</dbReference>
<dbReference type="InterPro" id="IPR018062">
    <property type="entry name" value="HTH_AraC-typ_CS"/>
</dbReference>
<dbReference type="GO" id="GO:0003700">
    <property type="term" value="F:DNA-binding transcription factor activity"/>
    <property type="evidence" value="ECO:0007669"/>
    <property type="project" value="InterPro"/>
</dbReference>
<accession>A0A3E2WY63</accession>
<dbReference type="SMART" id="SM00342">
    <property type="entry name" value="HTH_ARAC"/>
    <property type="match status" value="1"/>
</dbReference>
<dbReference type="PANTHER" id="PTHR43280">
    <property type="entry name" value="ARAC-FAMILY TRANSCRIPTIONAL REGULATOR"/>
    <property type="match status" value="1"/>
</dbReference>
<dbReference type="PROSITE" id="PS00041">
    <property type="entry name" value="HTH_ARAC_FAMILY_1"/>
    <property type="match status" value="1"/>
</dbReference>
<evidence type="ECO:0000256" key="1">
    <source>
        <dbReference type="ARBA" id="ARBA00023015"/>
    </source>
</evidence>
<evidence type="ECO:0000259" key="4">
    <source>
        <dbReference type="PROSITE" id="PS01124"/>
    </source>
</evidence>
<dbReference type="SUPFAM" id="SSF51182">
    <property type="entry name" value="RmlC-like cupins"/>
    <property type="match status" value="1"/>
</dbReference>
<dbReference type="Proteomes" id="UP000261111">
    <property type="component" value="Unassembled WGS sequence"/>
</dbReference>
<dbReference type="Pfam" id="PF02311">
    <property type="entry name" value="AraC_binding"/>
    <property type="match status" value="1"/>
</dbReference>
<keyword evidence="3" id="KW-0804">Transcription</keyword>
<dbReference type="EMBL" id="QVIA01000007">
    <property type="protein sequence ID" value="RGC33016.1"/>
    <property type="molecule type" value="Genomic_DNA"/>
</dbReference>
<keyword evidence="2" id="KW-0238">DNA-binding</keyword>
<sequence length="364" mass="42923">MHLKQILEYVEQVFKREEEKNLKNYAAEHLHFTQKTHTWQPYSSEGYIDKVLQIPYDYFMTIEYCTPTQENGYLLSTYSPCPLPVSQKTYLLENNNEDDNLHRHDYFEMIYVYKGTRTTQIENQTIHLAEHDICIFDTQCAHLDIRSKSEGIALYCCITSRILDSYFFKHLTNKDIRDFFLIKSNVKSDVSYLKLHATPGHSKQIEENLAAIFSEMESTKAGYGRIAQIHTLRILNAFEHFTTNDIYTFSKRLQGNKLFQAVAKYINSHIADISLDQLCDHFHYQSDYYSRLIKKYTGLNYSQYVHALKMDKAKNLLVNTDMSVYEILIYLGYQYHSYFYKSFQQETGMTPSDYRKAKKGELSV</sequence>
<dbReference type="GO" id="GO:0043565">
    <property type="term" value="F:sequence-specific DNA binding"/>
    <property type="evidence" value="ECO:0007669"/>
    <property type="project" value="InterPro"/>
</dbReference>
<evidence type="ECO:0000313" key="6">
    <source>
        <dbReference type="Proteomes" id="UP000261111"/>
    </source>
</evidence>